<feature type="compositionally biased region" description="Basic residues" evidence="1">
    <location>
        <begin position="130"/>
        <end position="141"/>
    </location>
</feature>
<evidence type="ECO:0000313" key="3">
    <source>
        <dbReference type="EMBL" id="MFC3149371.1"/>
    </source>
</evidence>
<organism evidence="3 4">
    <name type="scientific">Piscinibacterium candidicorallinum</name>
    <dbReference type="NCBI Taxonomy" id="1793872"/>
    <lineage>
        <taxon>Bacteria</taxon>
        <taxon>Pseudomonadati</taxon>
        <taxon>Pseudomonadota</taxon>
        <taxon>Betaproteobacteria</taxon>
        <taxon>Burkholderiales</taxon>
        <taxon>Piscinibacterium</taxon>
    </lineage>
</organism>
<feature type="compositionally biased region" description="Low complexity" evidence="1">
    <location>
        <begin position="142"/>
        <end position="152"/>
    </location>
</feature>
<evidence type="ECO:0000313" key="4">
    <source>
        <dbReference type="Proteomes" id="UP001595556"/>
    </source>
</evidence>
<proteinExistence type="predicted"/>
<evidence type="ECO:0000256" key="1">
    <source>
        <dbReference type="SAM" id="MobiDB-lite"/>
    </source>
</evidence>
<protein>
    <submittedName>
        <fullName evidence="3">TfoX/Sxy family protein</fullName>
    </submittedName>
</protein>
<feature type="domain" description="TfoX N-terminal" evidence="2">
    <location>
        <begin position="30"/>
        <end position="117"/>
    </location>
</feature>
<dbReference type="RefSeq" id="WP_377306076.1">
    <property type="nucleotide sequence ID" value="NZ_CP180191.1"/>
</dbReference>
<accession>A0ABV7H9N3</accession>
<reference evidence="4" key="1">
    <citation type="journal article" date="2019" name="Int. J. Syst. Evol. Microbiol.">
        <title>The Global Catalogue of Microorganisms (GCM) 10K type strain sequencing project: providing services to taxonomists for standard genome sequencing and annotation.</title>
        <authorList>
            <consortium name="The Broad Institute Genomics Platform"/>
            <consortium name="The Broad Institute Genome Sequencing Center for Infectious Disease"/>
            <person name="Wu L."/>
            <person name="Ma J."/>
        </authorList>
    </citation>
    <scope>NUCLEOTIDE SEQUENCE [LARGE SCALE GENOMIC DNA]</scope>
    <source>
        <strain evidence="4">KCTC 52168</strain>
    </source>
</reference>
<name>A0ABV7H9N3_9BURK</name>
<dbReference type="InterPro" id="IPR047525">
    <property type="entry name" value="TfoX-like"/>
</dbReference>
<dbReference type="SUPFAM" id="SSF159894">
    <property type="entry name" value="YgaC/TfoX-N like"/>
    <property type="match status" value="1"/>
</dbReference>
<comment type="caution">
    <text evidence="3">The sequence shown here is derived from an EMBL/GenBank/DDBJ whole genome shotgun (WGS) entry which is preliminary data.</text>
</comment>
<dbReference type="PANTHER" id="PTHR36121">
    <property type="entry name" value="PROTEIN SXY"/>
    <property type="match status" value="1"/>
</dbReference>
<keyword evidence="4" id="KW-1185">Reference proteome</keyword>
<dbReference type="Pfam" id="PF04993">
    <property type="entry name" value="TfoX_N"/>
    <property type="match status" value="1"/>
</dbReference>
<gene>
    <name evidence="3" type="ORF">ACFOEN_17240</name>
</gene>
<dbReference type="EMBL" id="JBHRTI010000010">
    <property type="protein sequence ID" value="MFC3149371.1"/>
    <property type="molecule type" value="Genomic_DNA"/>
</dbReference>
<dbReference type="PANTHER" id="PTHR36121:SF1">
    <property type="entry name" value="PROTEIN SXY"/>
    <property type="match status" value="1"/>
</dbReference>
<dbReference type="Proteomes" id="UP001595556">
    <property type="component" value="Unassembled WGS sequence"/>
</dbReference>
<evidence type="ECO:0000259" key="2">
    <source>
        <dbReference type="Pfam" id="PF04993"/>
    </source>
</evidence>
<dbReference type="Gene3D" id="3.30.1460.30">
    <property type="entry name" value="YgaC/TfoX-N like chaperone"/>
    <property type="match status" value="1"/>
</dbReference>
<feature type="region of interest" description="Disordered" evidence="1">
    <location>
        <begin position="125"/>
        <end position="152"/>
    </location>
</feature>
<sequence length="152" mass="16342">MSPAAPARTGMSTDPFIDHVLELLALAAAGAPLKARRMFGGWGISWDGLSIAIVADGRFYLKTDAQTQAQFREAGCAPFTYEAKGKRMEMSYWTPPDEAMDAAHLMTPWARRAIEAALRAANAKNAVKPTVRKAAARKAPAKKSPAQKGRGV</sequence>
<dbReference type="InterPro" id="IPR007076">
    <property type="entry name" value="TfoX_N"/>
</dbReference>